<organism evidence="1 2">
    <name type="scientific">Desulfamplus magnetovallimortis</name>
    <dbReference type="NCBI Taxonomy" id="1246637"/>
    <lineage>
        <taxon>Bacteria</taxon>
        <taxon>Pseudomonadati</taxon>
        <taxon>Thermodesulfobacteriota</taxon>
        <taxon>Desulfobacteria</taxon>
        <taxon>Desulfobacterales</taxon>
        <taxon>Desulfobacteraceae</taxon>
        <taxon>Desulfamplus</taxon>
    </lineage>
</organism>
<sequence length="100" mass="11503">MNTKTTKIKDQWLYVVIQDPGTSSEELMGFATDSIPTPFIPAFETKEEAQQCFLLMPKDLMNKKYEVQAIIKEDLIEHAKSNGHKVYLIDHKSSIKNEIM</sequence>
<proteinExistence type="predicted"/>
<dbReference type="AlphaFoldDB" id="A0A1W1H9C4"/>
<protein>
    <submittedName>
        <fullName evidence="1">Uncharacterized protein</fullName>
    </submittedName>
</protein>
<dbReference type="Proteomes" id="UP000191931">
    <property type="component" value="Unassembled WGS sequence"/>
</dbReference>
<gene>
    <name evidence="1" type="ORF">MTBBW1_1670069</name>
</gene>
<evidence type="ECO:0000313" key="1">
    <source>
        <dbReference type="EMBL" id="SLM29053.1"/>
    </source>
</evidence>
<dbReference type="OrthoDB" id="5421502at2"/>
<keyword evidence="2" id="KW-1185">Reference proteome</keyword>
<evidence type="ECO:0000313" key="2">
    <source>
        <dbReference type="Proteomes" id="UP000191931"/>
    </source>
</evidence>
<name>A0A1W1H9C4_9BACT</name>
<reference evidence="1 2" key="1">
    <citation type="submission" date="2017-03" db="EMBL/GenBank/DDBJ databases">
        <authorList>
            <person name="Afonso C.L."/>
            <person name="Miller P.J."/>
            <person name="Scott M.A."/>
            <person name="Spackman E."/>
            <person name="Goraichik I."/>
            <person name="Dimitrov K.M."/>
            <person name="Suarez D.L."/>
            <person name="Swayne D.E."/>
        </authorList>
    </citation>
    <scope>NUCLEOTIDE SEQUENCE [LARGE SCALE GENOMIC DNA]</scope>
    <source>
        <strain evidence="1">PRJEB14757</strain>
    </source>
</reference>
<dbReference type="STRING" id="1246637.MTBBW1_1670069"/>
<dbReference type="EMBL" id="FWEV01000076">
    <property type="protein sequence ID" value="SLM29053.1"/>
    <property type="molecule type" value="Genomic_DNA"/>
</dbReference>
<accession>A0A1W1H9C4</accession>
<dbReference type="RefSeq" id="WP_080805707.1">
    <property type="nucleotide sequence ID" value="NZ_LT828551.1"/>
</dbReference>